<dbReference type="InterPro" id="IPR037126">
    <property type="entry name" value="PdaC/RsiV-like_sf"/>
</dbReference>
<feature type="domain" description="Deacetylase PdaC" evidence="2">
    <location>
        <begin position="46"/>
        <end position="148"/>
    </location>
</feature>
<dbReference type="Gene3D" id="3.30.565.40">
    <property type="entry name" value="Fervidobacterium nodosum Rt17-B1 like"/>
    <property type="match status" value="1"/>
</dbReference>
<gene>
    <name evidence="3" type="ORF">SAMN04488552_1378</name>
</gene>
<dbReference type="InterPro" id="IPR021729">
    <property type="entry name" value="DUF3298"/>
</dbReference>
<dbReference type="Pfam" id="PF13739">
    <property type="entry name" value="PdaC"/>
    <property type="match status" value="1"/>
</dbReference>
<protein>
    <recommendedName>
        <fullName evidence="5">Deacetylase PdaC domain-containing protein</fullName>
    </recommendedName>
</protein>
<reference evidence="3 4" key="1">
    <citation type="submission" date="2016-10" db="EMBL/GenBank/DDBJ databases">
        <authorList>
            <person name="Varghese N."/>
            <person name="Submissions S."/>
        </authorList>
    </citation>
    <scope>NUCLEOTIDE SEQUENCE [LARGE SCALE GENOMIC DNA]</scope>
    <source>
        <strain evidence="3 4">Mar_2010_102</strain>
    </source>
</reference>
<accession>A0A1H1MQI4</accession>
<dbReference type="STRING" id="1250231.SAMN04488552_1378"/>
<keyword evidence="4" id="KW-1185">Reference proteome</keyword>
<sequence>MFAFIAVFLVISCADEKKENEENEIKALSFSSRTIEKRLDDCLPENGECTFISLTYPVAEDGNGEAEKINNEIEDLIVRTIDFQDEGHSEKPEELAENFIRDYKETANDFPEYELPWEATVIGKINYRSPSIVSIKFNTDMFTGGAHGYRSTNYLNFDPESGKTLKESDLFNSDFIDYVEKDFRQKKNIPLDTNINSTGMFFENDEFHLPANIGIKKGEIILHYNAYEIAPYSAGNFILTYPKSEIEQYLKIHEEKTQI</sequence>
<organism evidence="3 4">
    <name type="scientific">Christiangramia echinicola</name>
    <dbReference type="NCBI Taxonomy" id="279359"/>
    <lineage>
        <taxon>Bacteria</taxon>
        <taxon>Pseudomonadati</taxon>
        <taxon>Bacteroidota</taxon>
        <taxon>Flavobacteriia</taxon>
        <taxon>Flavobacteriales</taxon>
        <taxon>Flavobacteriaceae</taxon>
        <taxon>Christiangramia</taxon>
    </lineage>
</organism>
<evidence type="ECO:0000313" key="4">
    <source>
        <dbReference type="Proteomes" id="UP000198858"/>
    </source>
</evidence>
<evidence type="ECO:0000313" key="3">
    <source>
        <dbReference type="EMBL" id="SDR88189.1"/>
    </source>
</evidence>
<evidence type="ECO:0000259" key="2">
    <source>
        <dbReference type="Pfam" id="PF13739"/>
    </source>
</evidence>
<dbReference type="Proteomes" id="UP000198858">
    <property type="component" value="Chromosome I"/>
</dbReference>
<dbReference type="Gene3D" id="3.90.640.20">
    <property type="entry name" value="Heat-shock cognate protein, ATPase"/>
    <property type="match status" value="1"/>
</dbReference>
<proteinExistence type="predicted"/>
<dbReference type="Pfam" id="PF11738">
    <property type="entry name" value="DUF3298"/>
    <property type="match status" value="1"/>
</dbReference>
<dbReference type="InterPro" id="IPR025303">
    <property type="entry name" value="PdaC"/>
</dbReference>
<evidence type="ECO:0000259" key="1">
    <source>
        <dbReference type="Pfam" id="PF11738"/>
    </source>
</evidence>
<feature type="domain" description="DUF3298" evidence="1">
    <location>
        <begin position="168"/>
        <end position="240"/>
    </location>
</feature>
<dbReference type="AlphaFoldDB" id="A0A1H1MQI4"/>
<evidence type="ECO:0008006" key="5">
    <source>
        <dbReference type="Google" id="ProtNLM"/>
    </source>
</evidence>
<dbReference type="EMBL" id="LT629745">
    <property type="protein sequence ID" value="SDR88189.1"/>
    <property type="molecule type" value="Genomic_DNA"/>
</dbReference>
<name>A0A1H1MQI4_9FLAO</name>